<feature type="region of interest" description="Disordered" evidence="1">
    <location>
        <begin position="857"/>
        <end position="952"/>
    </location>
</feature>
<feature type="compositionally biased region" description="Low complexity" evidence="1">
    <location>
        <begin position="182"/>
        <end position="195"/>
    </location>
</feature>
<feature type="compositionally biased region" description="Low complexity" evidence="1">
    <location>
        <begin position="626"/>
        <end position="642"/>
    </location>
</feature>
<sequence length="952" mass="99933">MSRASSVQRRPHSSAPGEVSSAGAPVRLNARHEPARRRASANSSWAAYFPTQASLFRDSYGFSLACTAVPRGRHYPPSHGGLHANASGGGRGVGSRHHDVTRSPGVGRPPPPPRHAVTAGAPAVRSPAGNGSGAADAIAFQYYSQQRQRRGHLRSASSLHEFETTATPVHRQPFTPSGGGLSAPARPAGGSAGASSPLLVSHFPSCPPLHICDEDIQARLYHHPSAPPSPTEHKNVIRDTSTSLASLTPSMEGGSWPVQLSPSQYQQYEGLVRLLAQLPAAQAHRVLLAAIHQYEAQRLLQYYGGLHALPEAEVAPCTEPRSAAASSPASPSGKMPSGRRQDDGRSALFEALQTRLHDMQRADLAAQALSPFTVAASHRQRRSGSGTGGPASEQLHVNHFITASPPTVPPTTAARRPQLARHHTPQDSPRRQRSAASEQCSGSGAACAPRQLRSRVLASRVAKPRTRRAEQEGRRNRSGAVPCDAPGSPQCHSTPAPQQDFMQTIKPPHRHGLAGALQMASWATAEALPAAHDHDSRERGATSPAAQRVAVAGLVKAAREEDPHRPVLTEERSDGMLSPPALAFTTTSITGKAELNANIDWPLTTGATLSPGAAAARRVYWEQQQREMQQQQQRPSSRSRVSGEGDGGEVAEGSELLSDIARRSHVTHDESDAVCRYPGSTPIDRYGTISGKPGALSPGSISLEDSVQRSEVLPLACVPAVTPGAPGPQLGGTAVPGAAPSPLPGIPAVPEPPPPQIPGVLLPPRVTTVMAPLVERDNCAPAAMVDSAGAPAVFITDFNGASIPTLLSPKTRLPDRERDDSVGTPAQPSSNGGAFLAKVDHASAAVDVSSELYGQSRYDESSSGAGHATLPLQSKLPEEPDAQHLLSSPPEGEEDAITASSISSEPLSQEQAADDNYDGVTGLAAHTASRPAAAESQTINESADEFKLPWEI</sequence>
<reference evidence="2 3" key="1">
    <citation type="submission" date="2024-02" db="EMBL/GenBank/DDBJ databases">
        <title>FIRST GENOME SEQUENCES OF Leishmania (Viannia) shawi, Leishmania (Viannia) lindenbergi AND Leishmania (Viannia) utingensis.</title>
        <authorList>
            <person name="Resadore F."/>
            <person name="Custodio M.G.F."/>
            <person name="Boite M.C."/>
            <person name="Cupolillo E."/>
            <person name="Ferreira G.E.M."/>
        </authorList>
    </citation>
    <scope>NUCLEOTIDE SEQUENCE [LARGE SCALE GENOMIC DNA]</scope>
    <source>
        <strain evidence="2 3">MHOM/BR/1966/M15733</strain>
    </source>
</reference>
<feature type="compositionally biased region" description="Basic and acidic residues" evidence="1">
    <location>
        <begin position="812"/>
        <end position="821"/>
    </location>
</feature>
<comment type="caution">
    <text evidence="2">The sequence shown here is derived from an EMBL/GenBank/DDBJ whole genome shotgun (WGS) entry which is preliminary data.</text>
</comment>
<proteinExistence type="predicted"/>
<feature type="region of interest" description="Disordered" evidence="1">
    <location>
        <begin position="402"/>
        <end position="496"/>
    </location>
</feature>
<feature type="compositionally biased region" description="Low complexity" evidence="1">
    <location>
        <begin position="322"/>
        <end position="332"/>
    </location>
</feature>
<feature type="region of interest" description="Disordered" evidence="1">
    <location>
        <begin position="317"/>
        <end position="342"/>
    </location>
</feature>
<accession>A0AAW3A9H4</accession>
<keyword evidence="3" id="KW-1185">Reference proteome</keyword>
<dbReference type="EMBL" id="JBAMZK010000030">
    <property type="protein sequence ID" value="KAL0500559.1"/>
    <property type="molecule type" value="Genomic_DNA"/>
</dbReference>
<feature type="region of interest" description="Disordered" evidence="1">
    <location>
        <begin position="805"/>
        <end position="834"/>
    </location>
</feature>
<gene>
    <name evidence="2" type="ORF">Q4I31_005435</name>
</gene>
<evidence type="ECO:0000256" key="1">
    <source>
        <dbReference type="SAM" id="MobiDB-lite"/>
    </source>
</evidence>
<organism evidence="2 3">
    <name type="scientific">Leishmania lindenbergi</name>
    <dbReference type="NCBI Taxonomy" id="651832"/>
    <lineage>
        <taxon>Eukaryota</taxon>
        <taxon>Discoba</taxon>
        <taxon>Euglenozoa</taxon>
        <taxon>Kinetoplastea</taxon>
        <taxon>Metakinetoplastina</taxon>
        <taxon>Trypanosomatida</taxon>
        <taxon>Trypanosomatidae</taxon>
        <taxon>Leishmaniinae</taxon>
        <taxon>Leishmania</taxon>
    </lineage>
</organism>
<feature type="region of interest" description="Disordered" evidence="1">
    <location>
        <begin position="1"/>
        <end position="43"/>
    </location>
</feature>
<protein>
    <submittedName>
        <fullName evidence="2">Uncharacterized protein</fullName>
    </submittedName>
</protein>
<evidence type="ECO:0000313" key="3">
    <source>
        <dbReference type="Proteomes" id="UP001500131"/>
    </source>
</evidence>
<feature type="region of interest" description="Disordered" evidence="1">
    <location>
        <begin position="162"/>
        <end position="195"/>
    </location>
</feature>
<dbReference type="AlphaFoldDB" id="A0AAW3A9H4"/>
<feature type="compositionally biased region" description="Polar residues" evidence="1">
    <location>
        <begin position="898"/>
        <end position="911"/>
    </location>
</feature>
<evidence type="ECO:0000313" key="2">
    <source>
        <dbReference type="EMBL" id="KAL0500559.1"/>
    </source>
</evidence>
<feature type="compositionally biased region" description="Low complexity" evidence="1">
    <location>
        <begin position="402"/>
        <end position="414"/>
    </location>
</feature>
<feature type="region of interest" description="Disordered" evidence="1">
    <location>
        <begin position="76"/>
        <end position="131"/>
    </location>
</feature>
<dbReference type="Proteomes" id="UP001500131">
    <property type="component" value="Unassembled WGS sequence"/>
</dbReference>
<feature type="region of interest" description="Disordered" evidence="1">
    <location>
        <begin position="622"/>
        <end position="651"/>
    </location>
</feature>
<name>A0AAW3A9H4_9TRYP</name>